<protein>
    <submittedName>
        <fullName evidence="3">Glycosyltransferase involved in cell wall biosynthesis</fullName>
    </submittedName>
</protein>
<feature type="domain" description="Glycosyltransferase subfamily 4-like N-terminal" evidence="2">
    <location>
        <begin position="15"/>
        <end position="182"/>
    </location>
</feature>
<dbReference type="Pfam" id="PF13439">
    <property type="entry name" value="Glyco_transf_4"/>
    <property type="match status" value="1"/>
</dbReference>
<reference evidence="3 4" key="1">
    <citation type="submission" date="2018-05" db="EMBL/GenBank/DDBJ databases">
        <title>Animal gut microbial communities from fecal samples from Wisconsin, USA.</title>
        <authorList>
            <person name="Neumann A."/>
        </authorList>
    </citation>
    <scope>NUCLEOTIDE SEQUENCE [LARGE SCALE GENOMIC DNA]</scope>
    <source>
        <strain evidence="3 4">UWS4</strain>
    </source>
</reference>
<evidence type="ECO:0000259" key="1">
    <source>
        <dbReference type="Pfam" id="PF00534"/>
    </source>
</evidence>
<accession>A0ABX5LLH4</accession>
<name>A0ABX5LLH4_9BACT</name>
<sequence>MIIGLVIDTYDALNNGTTASARRFVENLRKEGHTVRVLTAGAPGKDKFILPKWNIPIVSHFADPQGITFAKIDAKVIREFLTGLDVVHFYLPFPLARAVEKMAREMQIPCLAAFHVQAENITYNIGLGKVSLAAKFFYRFLYHYFYKRFNDIHCPTEFIAGELRDNGYKANLHVISNGVDAAFTPGEMIPHENIRVLMIGRLSPEKRQDLIIAAAKKSKYADKIQLVFAGQGPLLEKYKKLSRDLPREPIFGFYSTEELLKIIRSTDIYVHASDAEIEAIACMEAFACGLVPIIANAKKSATVHFALDERSLFKPGDADDLAQKIDYWIEHPEEKALMSKRFIDQGNQYRVKESVKKIEEVYKNLKPGRPQ</sequence>
<feature type="domain" description="Glycosyl transferase family 1" evidence="1">
    <location>
        <begin position="189"/>
        <end position="340"/>
    </location>
</feature>
<evidence type="ECO:0000259" key="2">
    <source>
        <dbReference type="Pfam" id="PF13439"/>
    </source>
</evidence>
<dbReference type="InterPro" id="IPR050194">
    <property type="entry name" value="Glycosyltransferase_grp1"/>
</dbReference>
<proteinExistence type="predicted"/>
<dbReference type="InterPro" id="IPR028098">
    <property type="entry name" value="Glyco_trans_4-like_N"/>
</dbReference>
<evidence type="ECO:0000313" key="4">
    <source>
        <dbReference type="Proteomes" id="UP000245523"/>
    </source>
</evidence>
<comment type="caution">
    <text evidence="3">The sequence shown here is derived from an EMBL/GenBank/DDBJ whole genome shotgun (WGS) entry which is preliminary data.</text>
</comment>
<organism evidence="3 4">
    <name type="scientific">Hallerella porci</name>
    <dbReference type="NCBI Taxonomy" id="1945871"/>
    <lineage>
        <taxon>Bacteria</taxon>
        <taxon>Pseudomonadati</taxon>
        <taxon>Fibrobacterota</taxon>
        <taxon>Fibrobacteria</taxon>
        <taxon>Fibrobacterales</taxon>
        <taxon>Fibrobacteraceae</taxon>
        <taxon>Hallerella</taxon>
    </lineage>
</organism>
<dbReference type="PANTHER" id="PTHR45947:SF3">
    <property type="entry name" value="SULFOQUINOVOSYL TRANSFERASE SQD2"/>
    <property type="match status" value="1"/>
</dbReference>
<dbReference type="Gene3D" id="3.40.50.2000">
    <property type="entry name" value="Glycogen Phosphorylase B"/>
    <property type="match status" value="2"/>
</dbReference>
<evidence type="ECO:0000313" key="3">
    <source>
        <dbReference type="EMBL" id="PWK93246.1"/>
    </source>
</evidence>
<keyword evidence="4" id="KW-1185">Reference proteome</keyword>
<dbReference type="Proteomes" id="UP000245523">
    <property type="component" value="Unassembled WGS sequence"/>
</dbReference>
<dbReference type="RefSeq" id="WP_106199670.1">
    <property type="nucleotide sequence ID" value="NZ_JAXEIU010000005.1"/>
</dbReference>
<dbReference type="PANTHER" id="PTHR45947">
    <property type="entry name" value="SULFOQUINOVOSYL TRANSFERASE SQD2"/>
    <property type="match status" value="1"/>
</dbReference>
<dbReference type="Pfam" id="PF00534">
    <property type="entry name" value="Glycos_transf_1"/>
    <property type="match status" value="1"/>
</dbReference>
<gene>
    <name evidence="3" type="ORF">B0H50_12914</name>
</gene>
<dbReference type="InterPro" id="IPR001296">
    <property type="entry name" value="Glyco_trans_1"/>
</dbReference>
<dbReference type="SUPFAM" id="SSF53756">
    <property type="entry name" value="UDP-Glycosyltransferase/glycogen phosphorylase"/>
    <property type="match status" value="1"/>
</dbReference>
<dbReference type="EMBL" id="QGHD01000029">
    <property type="protein sequence ID" value="PWK93246.1"/>
    <property type="molecule type" value="Genomic_DNA"/>
</dbReference>